<evidence type="ECO:0000313" key="3">
    <source>
        <dbReference type="EMBL" id="QRI52620.1"/>
    </source>
</evidence>
<organism evidence="3 4">
    <name type="scientific">Clostridium botulinum</name>
    <dbReference type="NCBI Taxonomy" id="1491"/>
    <lineage>
        <taxon>Bacteria</taxon>
        <taxon>Bacillati</taxon>
        <taxon>Bacillota</taxon>
        <taxon>Clostridia</taxon>
        <taxon>Eubacteriales</taxon>
        <taxon>Clostridiaceae</taxon>
        <taxon>Clostridium</taxon>
    </lineage>
</organism>
<dbReference type="EMBL" id="CP069280">
    <property type="protein sequence ID" value="QRI52620.1"/>
    <property type="molecule type" value="Genomic_DNA"/>
</dbReference>
<sequence>MKKVLVTGASGFIGYKTLNFLINKGYEAHALTTRDINIFDNSIVKWYKINLLNNDETEKMVQVIKPNYILHFAWYAVPGKYSSAKENLDWVQSSIQLLKSFKKYGGERFIFAGTCFQYDLGYGLMDENVTPSIPNSLYGICKNSFENMARKYCCKNGMSFVSGRIFYLYGERENKNRIIPYVINSLLNGKIANCSHGNQIRDFMHVDDVANAFVEILDSSIDGVINIGSGQAISIKEILFKVGEKLNKKELINLGAIKTSSNEPKMIVANNDRLKNETNWSQCYSLERGIEKTIDWWKEMRIENGI</sequence>
<evidence type="ECO:0000313" key="4">
    <source>
        <dbReference type="Proteomes" id="UP000663464"/>
    </source>
</evidence>
<reference evidence="3 4" key="1">
    <citation type="journal article" date="2014" name="J. Infect. Dis.">
        <title>Molecular characterization of a novel botulinum neurotoxin type H gene.</title>
        <authorList>
            <person name="Dover N."/>
            <person name="Barash J.R."/>
            <person name="Hill K.K."/>
            <person name="Xie G."/>
            <person name="Arnon S.S."/>
        </authorList>
    </citation>
    <scope>NUCLEOTIDE SEQUENCE [LARGE SCALE GENOMIC DNA]</scope>
    <source>
        <strain evidence="3 4">IBCA10-7060</strain>
    </source>
</reference>
<protein>
    <submittedName>
        <fullName evidence="3">NAD(P)-dependent oxidoreductase</fullName>
    </submittedName>
</protein>
<gene>
    <name evidence="3" type="ORF">JQS73_14440</name>
</gene>
<dbReference type="RefSeq" id="WP_041345821.1">
    <property type="nucleotide sequence ID" value="NZ_CP069280.1"/>
</dbReference>
<dbReference type="SUPFAM" id="SSF51735">
    <property type="entry name" value="NAD(P)-binding Rossmann-fold domains"/>
    <property type="match status" value="1"/>
</dbReference>
<dbReference type="AlphaFoldDB" id="A0ABD7CGY8"/>
<dbReference type="Gene3D" id="3.40.50.720">
    <property type="entry name" value="NAD(P)-binding Rossmann-like Domain"/>
    <property type="match status" value="1"/>
</dbReference>
<comment type="similarity">
    <text evidence="1">Belongs to the NAD(P)-dependent epimerase/dehydratase family.</text>
</comment>
<dbReference type="Proteomes" id="UP000663464">
    <property type="component" value="Chromosome"/>
</dbReference>
<evidence type="ECO:0000259" key="2">
    <source>
        <dbReference type="Pfam" id="PF01370"/>
    </source>
</evidence>
<dbReference type="Pfam" id="PF01370">
    <property type="entry name" value="Epimerase"/>
    <property type="match status" value="1"/>
</dbReference>
<dbReference type="InterPro" id="IPR001509">
    <property type="entry name" value="Epimerase_deHydtase"/>
</dbReference>
<dbReference type="PANTHER" id="PTHR43000">
    <property type="entry name" value="DTDP-D-GLUCOSE 4,6-DEHYDRATASE-RELATED"/>
    <property type="match status" value="1"/>
</dbReference>
<dbReference type="InterPro" id="IPR036291">
    <property type="entry name" value="NAD(P)-bd_dom_sf"/>
</dbReference>
<accession>A0ABD7CGY8</accession>
<evidence type="ECO:0000256" key="1">
    <source>
        <dbReference type="ARBA" id="ARBA00007637"/>
    </source>
</evidence>
<proteinExistence type="inferred from homology"/>
<feature type="domain" description="NAD-dependent epimerase/dehydratase" evidence="2">
    <location>
        <begin position="4"/>
        <end position="228"/>
    </location>
</feature>
<name>A0ABD7CGY8_CLOBO</name>